<proteinExistence type="predicted"/>
<dbReference type="AlphaFoldDB" id="A0A7M4DMS6"/>
<comment type="caution">
    <text evidence="1">The sequence shown here is derived from an EMBL/GenBank/DDBJ whole genome shotgun (WGS) entry which is preliminary data.</text>
</comment>
<name>A0A7M4DMS6_9MICO</name>
<reference evidence="1 2" key="1">
    <citation type="submission" date="2019-11" db="EMBL/GenBank/DDBJ databases">
        <authorList>
            <person name="Criscuolo A."/>
        </authorList>
    </citation>
    <scope>NUCLEOTIDE SEQUENCE [LARGE SCALE GENOMIC DNA]</scope>
    <source>
        <strain evidence="1">CIP111667</strain>
    </source>
</reference>
<organism evidence="1 2">
    <name type="scientific">Occultella aeris</name>
    <dbReference type="NCBI Taxonomy" id="2761496"/>
    <lineage>
        <taxon>Bacteria</taxon>
        <taxon>Bacillati</taxon>
        <taxon>Actinomycetota</taxon>
        <taxon>Actinomycetes</taxon>
        <taxon>Micrococcales</taxon>
        <taxon>Ruaniaceae</taxon>
        <taxon>Occultella</taxon>
    </lineage>
</organism>
<evidence type="ECO:0000313" key="1">
    <source>
        <dbReference type="EMBL" id="VZO38721.1"/>
    </source>
</evidence>
<evidence type="ECO:0000313" key="2">
    <source>
        <dbReference type="Proteomes" id="UP000419743"/>
    </source>
</evidence>
<sequence>MRKVHHPVQATALARSQGGLISARQCDELGISSDRRTALVRHGVWRRVVRSVYDCQLPTEAGNAFDRRRRRSAWIALLAAGPDSVATGMCALVLHGVWGLPQVIAPEAMLPGVRANRGPVGVRIRRGPRTGQIVRVGSARAVDVRTALIQALPELDRNTAVAVMDSALNRELIDTEGLAWVRRRLRARRGARRLEAWWPLVDGRAESPLESHARLDCLDHGLPPEELQLKVRDEHGRLLGRGDLAWRREDGTWVVAEVDGEDIHSATPALYRDRDRQNDFAIDSDVTQLRFAAPDVYRPGAIAAKVRAALASNVRSSGRTGRSAA</sequence>
<dbReference type="Proteomes" id="UP000419743">
    <property type="component" value="Unassembled WGS sequence"/>
</dbReference>
<keyword evidence="2" id="KW-1185">Reference proteome</keyword>
<evidence type="ECO:0008006" key="3">
    <source>
        <dbReference type="Google" id="ProtNLM"/>
    </source>
</evidence>
<protein>
    <recommendedName>
        <fullName evidence="3">Transcriptional regulator, AbiEi antitoxin, Type IV TA system</fullName>
    </recommendedName>
</protein>
<accession>A0A7M4DMS6</accession>
<dbReference type="RefSeq" id="WP_156742128.1">
    <property type="nucleotide sequence ID" value="NZ_CACRYJ010000050.1"/>
</dbReference>
<dbReference type="EMBL" id="CACRYJ010000050">
    <property type="protein sequence ID" value="VZO38721.1"/>
    <property type="molecule type" value="Genomic_DNA"/>
</dbReference>
<gene>
    <name evidence="1" type="ORF">HALOF300_03453</name>
</gene>